<gene>
    <name evidence="5 6" type="primary">rpmF</name>
    <name evidence="6" type="ORF">PQO03_10175</name>
</gene>
<comment type="similarity">
    <text evidence="1 5">Belongs to the bacterial ribosomal protein bL32 family.</text>
</comment>
<dbReference type="Pfam" id="PF01783">
    <property type="entry name" value="Ribosomal_L32p"/>
    <property type="match status" value="1"/>
</dbReference>
<reference evidence="6 7" key="1">
    <citation type="submission" date="2023-02" db="EMBL/GenBank/DDBJ databases">
        <title>Genome sequence of Lentisphaera profundi SAORIC-696.</title>
        <authorList>
            <person name="Kim e."/>
            <person name="Cho J.-C."/>
            <person name="Choi A."/>
            <person name="Kang I."/>
        </authorList>
    </citation>
    <scope>NUCLEOTIDE SEQUENCE [LARGE SCALE GENOMIC DNA]</scope>
    <source>
        <strain evidence="6 7">SAORIC-696</strain>
    </source>
</reference>
<accession>A0ABY7VQU2</accession>
<dbReference type="PANTHER" id="PTHR35534">
    <property type="entry name" value="50S RIBOSOMAL PROTEIN L32"/>
    <property type="match status" value="1"/>
</dbReference>
<dbReference type="GO" id="GO:0005840">
    <property type="term" value="C:ribosome"/>
    <property type="evidence" value="ECO:0007669"/>
    <property type="project" value="UniProtKB-KW"/>
</dbReference>
<proteinExistence type="inferred from homology"/>
<protein>
    <recommendedName>
        <fullName evidence="4 5">Large ribosomal subunit protein bL32</fullName>
    </recommendedName>
</protein>
<dbReference type="RefSeq" id="WP_274150077.1">
    <property type="nucleotide sequence ID" value="NZ_CP117811.1"/>
</dbReference>
<dbReference type="InterPro" id="IPR011332">
    <property type="entry name" value="Ribosomal_zn-bd"/>
</dbReference>
<name>A0ABY7VQU2_9BACT</name>
<organism evidence="6 7">
    <name type="scientific">Lentisphaera profundi</name>
    <dbReference type="NCBI Taxonomy" id="1658616"/>
    <lineage>
        <taxon>Bacteria</taxon>
        <taxon>Pseudomonadati</taxon>
        <taxon>Lentisphaerota</taxon>
        <taxon>Lentisphaeria</taxon>
        <taxon>Lentisphaerales</taxon>
        <taxon>Lentisphaeraceae</taxon>
        <taxon>Lentisphaera</taxon>
    </lineage>
</organism>
<keyword evidence="7" id="KW-1185">Reference proteome</keyword>
<evidence type="ECO:0000256" key="2">
    <source>
        <dbReference type="ARBA" id="ARBA00022980"/>
    </source>
</evidence>
<keyword evidence="3 5" id="KW-0687">Ribonucleoprotein</keyword>
<dbReference type="EMBL" id="CP117811">
    <property type="protein sequence ID" value="WDE96079.1"/>
    <property type="molecule type" value="Genomic_DNA"/>
</dbReference>
<evidence type="ECO:0000256" key="1">
    <source>
        <dbReference type="ARBA" id="ARBA00008560"/>
    </source>
</evidence>
<evidence type="ECO:0000256" key="4">
    <source>
        <dbReference type="ARBA" id="ARBA00035178"/>
    </source>
</evidence>
<evidence type="ECO:0000256" key="3">
    <source>
        <dbReference type="ARBA" id="ARBA00023274"/>
    </source>
</evidence>
<dbReference type="NCBIfam" id="TIGR01031">
    <property type="entry name" value="rpmF_bact"/>
    <property type="match status" value="1"/>
</dbReference>
<dbReference type="HAMAP" id="MF_00340">
    <property type="entry name" value="Ribosomal_bL32"/>
    <property type="match status" value="1"/>
</dbReference>
<dbReference type="InterPro" id="IPR044957">
    <property type="entry name" value="Ribosomal_bL32_bact"/>
</dbReference>
<dbReference type="Proteomes" id="UP001214250">
    <property type="component" value="Chromosome 1"/>
</dbReference>
<evidence type="ECO:0000313" key="7">
    <source>
        <dbReference type="Proteomes" id="UP001214250"/>
    </source>
</evidence>
<dbReference type="PANTHER" id="PTHR35534:SF1">
    <property type="entry name" value="LARGE RIBOSOMAL SUBUNIT PROTEIN BL32"/>
    <property type="match status" value="1"/>
</dbReference>
<dbReference type="InterPro" id="IPR002677">
    <property type="entry name" value="Ribosomal_bL32"/>
</dbReference>
<evidence type="ECO:0000256" key="5">
    <source>
        <dbReference type="HAMAP-Rule" id="MF_00340"/>
    </source>
</evidence>
<evidence type="ECO:0000313" key="6">
    <source>
        <dbReference type="EMBL" id="WDE96079.1"/>
    </source>
</evidence>
<keyword evidence="2 5" id="KW-0689">Ribosomal protein</keyword>
<sequence length="58" mass="6481">MAQPKRKTSKMKKRQRKASYAWKGIQTQLCDCGAPRVPHRVCASCGSYNGRQVIEAGN</sequence>
<dbReference type="SUPFAM" id="SSF57829">
    <property type="entry name" value="Zn-binding ribosomal proteins"/>
    <property type="match status" value="1"/>
</dbReference>